<dbReference type="AlphaFoldDB" id="A0A177CSY0"/>
<protein>
    <recommendedName>
        <fullName evidence="4">Cell wall protein YJL171C/Tos1 C-terminal domain-containing protein</fullName>
    </recommendedName>
</protein>
<dbReference type="InParanoid" id="A0A177CSY0"/>
<evidence type="ECO:0008006" key="4">
    <source>
        <dbReference type="Google" id="ProtNLM"/>
    </source>
</evidence>
<sequence length="229" mass="25515">MQLHSAIYSSVLTTLVRFAFANFDVYTDHYRDWSASAPPKLGFRVFGRTPDDACKYVNDKSTVFWPARADASGDKFGIRCEGAGCQYESANPSAITAFEMHFANTPAYHWTLYADNHGFKPPKSFPNGFWMLTAELNTRAPGYCFPYPGDQYDCESMQPAGPSGTEFVVGSRGRRLFRCVTYNGDVKSDAINGLKLQDVDMYYPYPDDKMKSASEGGVQLDESQGMIGQ</sequence>
<accession>A0A177CSY0</accession>
<dbReference type="Proteomes" id="UP000077069">
    <property type="component" value="Unassembled WGS sequence"/>
</dbReference>
<dbReference type="RefSeq" id="XP_018040214.1">
    <property type="nucleotide sequence ID" value="XM_018181775.1"/>
</dbReference>
<keyword evidence="3" id="KW-1185">Reference proteome</keyword>
<organism evidence="2 3">
    <name type="scientific">Paraphaeosphaeria sporulosa</name>
    <dbReference type="NCBI Taxonomy" id="1460663"/>
    <lineage>
        <taxon>Eukaryota</taxon>
        <taxon>Fungi</taxon>
        <taxon>Dikarya</taxon>
        <taxon>Ascomycota</taxon>
        <taxon>Pezizomycotina</taxon>
        <taxon>Dothideomycetes</taxon>
        <taxon>Pleosporomycetidae</taxon>
        <taxon>Pleosporales</taxon>
        <taxon>Massarineae</taxon>
        <taxon>Didymosphaeriaceae</taxon>
        <taxon>Paraphaeosphaeria</taxon>
    </lineage>
</organism>
<evidence type="ECO:0000256" key="1">
    <source>
        <dbReference type="SAM" id="SignalP"/>
    </source>
</evidence>
<feature type="signal peptide" evidence="1">
    <location>
        <begin position="1"/>
        <end position="21"/>
    </location>
</feature>
<evidence type="ECO:0000313" key="2">
    <source>
        <dbReference type="EMBL" id="OAG09849.1"/>
    </source>
</evidence>
<dbReference type="OrthoDB" id="3770142at2759"/>
<feature type="chain" id="PRO_5008058559" description="Cell wall protein YJL171C/Tos1 C-terminal domain-containing protein" evidence="1">
    <location>
        <begin position="22"/>
        <end position="229"/>
    </location>
</feature>
<proteinExistence type="predicted"/>
<dbReference type="GeneID" id="28765261"/>
<keyword evidence="1" id="KW-0732">Signal</keyword>
<evidence type="ECO:0000313" key="3">
    <source>
        <dbReference type="Proteomes" id="UP000077069"/>
    </source>
</evidence>
<gene>
    <name evidence="2" type="ORF">CC84DRAFT_1202454</name>
</gene>
<dbReference type="EMBL" id="KV441549">
    <property type="protein sequence ID" value="OAG09849.1"/>
    <property type="molecule type" value="Genomic_DNA"/>
</dbReference>
<name>A0A177CSY0_9PLEO</name>
<reference evidence="2 3" key="1">
    <citation type="submission" date="2016-05" db="EMBL/GenBank/DDBJ databases">
        <title>Comparative analysis of secretome profiles of manganese(II)-oxidizing ascomycete fungi.</title>
        <authorList>
            <consortium name="DOE Joint Genome Institute"/>
            <person name="Zeiner C.A."/>
            <person name="Purvine S.O."/>
            <person name="Zink E.M."/>
            <person name="Wu S."/>
            <person name="Pasa-Tolic L."/>
            <person name="Chaput D.L."/>
            <person name="Haridas S."/>
            <person name="Grigoriev I.V."/>
            <person name="Santelli C.M."/>
            <person name="Hansel C.M."/>
        </authorList>
    </citation>
    <scope>NUCLEOTIDE SEQUENCE [LARGE SCALE GENOMIC DNA]</scope>
    <source>
        <strain evidence="2 3">AP3s5-JAC2a</strain>
    </source>
</reference>